<feature type="transmembrane region" description="Helical" evidence="1">
    <location>
        <begin position="6"/>
        <end position="27"/>
    </location>
</feature>
<proteinExistence type="predicted"/>
<keyword evidence="3" id="KW-1185">Reference proteome</keyword>
<evidence type="ECO:0000313" key="2">
    <source>
        <dbReference type="EMBL" id="GAC32657.1"/>
    </source>
</evidence>
<name>K6ZQU1_9ALTE</name>
<keyword evidence="1" id="KW-0472">Membrane</keyword>
<reference evidence="3" key="1">
    <citation type="journal article" date="2014" name="Environ. Microbiol.">
        <title>Comparative genomics of the marine bacterial genus Glaciecola reveals the high degree of genomic diversity and genomic characteristic for cold adaptation.</title>
        <authorList>
            <person name="Qin Q.L."/>
            <person name="Xie B.B."/>
            <person name="Yu Y."/>
            <person name="Shu Y.L."/>
            <person name="Rong J.C."/>
            <person name="Zhang Y.J."/>
            <person name="Zhao D.L."/>
            <person name="Chen X.L."/>
            <person name="Zhang X.Y."/>
            <person name="Chen B."/>
            <person name="Zhou B.C."/>
            <person name="Zhang Y.Z."/>
        </authorList>
    </citation>
    <scope>NUCLEOTIDE SEQUENCE [LARGE SCALE GENOMIC DNA]</scope>
    <source>
        <strain evidence="3">LMG 21857</strain>
    </source>
</reference>
<dbReference type="EMBL" id="BAER01000044">
    <property type="protein sequence ID" value="GAC32657.1"/>
    <property type="molecule type" value="Genomic_DNA"/>
</dbReference>
<dbReference type="Proteomes" id="UP000006322">
    <property type="component" value="Unassembled WGS sequence"/>
</dbReference>
<gene>
    <name evidence="2" type="ORF">GPLA_1747</name>
</gene>
<comment type="caution">
    <text evidence="2">The sequence shown here is derived from an EMBL/GenBank/DDBJ whole genome shotgun (WGS) entry which is preliminary data.</text>
</comment>
<protein>
    <submittedName>
        <fullName evidence="2">Uncharacterized protein</fullName>
    </submittedName>
</protein>
<evidence type="ECO:0000313" key="3">
    <source>
        <dbReference type="Proteomes" id="UP000006322"/>
    </source>
</evidence>
<keyword evidence="1" id="KW-1133">Transmembrane helix</keyword>
<dbReference type="AlphaFoldDB" id="K6ZQU1"/>
<keyword evidence="1" id="KW-0812">Transmembrane</keyword>
<sequence>MVVMAHGALMGFASMVIMTLSNMQNLFQGGLHRTYMLT</sequence>
<organism evidence="2 3">
    <name type="scientific">Paraglaciecola polaris LMG 21857</name>
    <dbReference type="NCBI Taxonomy" id="1129793"/>
    <lineage>
        <taxon>Bacteria</taxon>
        <taxon>Pseudomonadati</taxon>
        <taxon>Pseudomonadota</taxon>
        <taxon>Gammaproteobacteria</taxon>
        <taxon>Alteromonadales</taxon>
        <taxon>Alteromonadaceae</taxon>
        <taxon>Paraglaciecola</taxon>
    </lineage>
</organism>
<accession>K6ZQU1</accession>
<evidence type="ECO:0000256" key="1">
    <source>
        <dbReference type="SAM" id="Phobius"/>
    </source>
</evidence>